<evidence type="ECO:0000313" key="3">
    <source>
        <dbReference type="EMBL" id="VEI22876.1"/>
    </source>
</evidence>
<keyword evidence="1" id="KW-0812">Transmembrane</keyword>
<keyword evidence="4" id="KW-1185">Reference proteome</keyword>
<evidence type="ECO:0000256" key="1">
    <source>
        <dbReference type="SAM" id="Phobius"/>
    </source>
</evidence>
<dbReference type="NCBIfam" id="NF041681">
    <property type="entry name" value="HGxxPAAW"/>
    <property type="match status" value="1"/>
</dbReference>
<dbReference type="Proteomes" id="UP000250241">
    <property type="component" value="Chromosome"/>
</dbReference>
<protein>
    <submittedName>
        <fullName evidence="2">Uncharacterized protein</fullName>
    </submittedName>
</protein>
<organism evidence="2 4">
    <name type="scientific">Rothia aeria</name>
    <dbReference type="NCBI Taxonomy" id="172042"/>
    <lineage>
        <taxon>Bacteria</taxon>
        <taxon>Bacillati</taxon>
        <taxon>Actinomycetota</taxon>
        <taxon>Actinomycetes</taxon>
        <taxon>Micrococcales</taxon>
        <taxon>Micrococcaceae</taxon>
        <taxon>Rothia</taxon>
    </lineage>
</organism>
<accession>A0A2Z5QZL1</accession>
<keyword evidence="1" id="KW-0472">Membrane</keyword>
<dbReference type="EMBL" id="AP017895">
    <property type="protein sequence ID" value="BAV87935.1"/>
    <property type="molecule type" value="Genomic_DNA"/>
</dbReference>
<dbReference type="Proteomes" id="UP000282386">
    <property type="component" value="Chromosome"/>
</dbReference>
<evidence type="ECO:0000313" key="5">
    <source>
        <dbReference type="Proteomes" id="UP000282386"/>
    </source>
</evidence>
<name>A0A2Z5QZL1_9MICC</name>
<dbReference type="KEGG" id="raj:RA11412_1636"/>
<proteinExistence type="predicted"/>
<evidence type="ECO:0000313" key="2">
    <source>
        <dbReference type="EMBL" id="BAV87935.1"/>
    </source>
</evidence>
<dbReference type="AlphaFoldDB" id="A0A2Z5QZL1"/>
<sequence length="84" mass="8769">MAEEKIVIVPERPYANHGNTVAAWVMVAIMTVGVLVGSIAYDLGSQPVVFVGAGIIVIGLLVGFFLKQAGYGQGGAKTKNTARH</sequence>
<gene>
    <name evidence="3" type="ORF">NCTC10207_00970</name>
    <name evidence="2" type="ORF">RA11412_1636</name>
</gene>
<feature type="transmembrane region" description="Helical" evidence="1">
    <location>
        <begin position="47"/>
        <end position="66"/>
    </location>
</feature>
<evidence type="ECO:0000313" key="4">
    <source>
        <dbReference type="Proteomes" id="UP000250241"/>
    </source>
</evidence>
<dbReference type="InterPro" id="IPR046550">
    <property type="entry name" value="DUF6704"/>
</dbReference>
<reference evidence="3 5" key="2">
    <citation type="submission" date="2018-12" db="EMBL/GenBank/DDBJ databases">
        <authorList>
            <consortium name="Pathogen Informatics"/>
        </authorList>
    </citation>
    <scope>NUCLEOTIDE SEQUENCE [LARGE SCALE GENOMIC DNA]</scope>
    <source>
        <strain evidence="3 5">NCTC10207</strain>
    </source>
</reference>
<dbReference type="EMBL" id="LR134479">
    <property type="protein sequence ID" value="VEI22876.1"/>
    <property type="molecule type" value="Genomic_DNA"/>
</dbReference>
<feature type="transmembrane region" description="Helical" evidence="1">
    <location>
        <begin position="21"/>
        <end position="41"/>
    </location>
</feature>
<dbReference type="GeneID" id="93860949"/>
<keyword evidence="1" id="KW-1133">Transmembrane helix</keyword>
<reference evidence="2 4" key="1">
    <citation type="submission" date="2016-10" db="EMBL/GenBank/DDBJ databases">
        <title>Genome sequence of Rothia aeria strain JCM11412.</title>
        <authorList>
            <person name="Nambu T."/>
        </authorList>
    </citation>
    <scope>NUCLEOTIDE SEQUENCE [LARGE SCALE GENOMIC DNA]</scope>
    <source>
        <strain evidence="2 4">JCM 11412</strain>
    </source>
</reference>
<dbReference type="Pfam" id="PF20447">
    <property type="entry name" value="DUF6704"/>
    <property type="match status" value="1"/>
</dbReference>
<dbReference type="RefSeq" id="WP_037237388.1">
    <property type="nucleotide sequence ID" value="NZ_CAJPQC010000016.1"/>
</dbReference>